<dbReference type="EMBL" id="KI546074">
    <property type="protein sequence ID" value="EST46489.1"/>
    <property type="molecule type" value="Genomic_DNA"/>
</dbReference>
<accession>V6M039</accession>
<organism evidence="1">
    <name type="scientific">Spironucleus salmonicida</name>
    <dbReference type="NCBI Taxonomy" id="348837"/>
    <lineage>
        <taxon>Eukaryota</taxon>
        <taxon>Metamonada</taxon>
        <taxon>Diplomonadida</taxon>
        <taxon>Hexamitidae</taxon>
        <taxon>Hexamitinae</taxon>
        <taxon>Spironucleus</taxon>
    </lineage>
</organism>
<keyword evidence="3" id="KW-1185">Reference proteome</keyword>
<evidence type="ECO:0000313" key="2">
    <source>
        <dbReference type="EMBL" id="KAH0573875.1"/>
    </source>
</evidence>
<sequence>MNPRLTTQQMHKNSKKAPLTVKKVFFEDMSFRMLTEPRWVKSQFEMQHIHIKDNETRQLSPQKLNINKILQVTHKQPRMVKSVFEQYDIMKLTLDIEEQPESIHLQTKQTPVSLPPSSGMRRRSPIVSLHNSPVSKSYNNIKLKSLVGYKQLD</sequence>
<protein>
    <submittedName>
        <fullName evidence="1">Uncharacterized protein</fullName>
    </submittedName>
</protein>
<dbReference type="Proteomes" id="UP000018208">
    <property type="component" value="Unassembled WGS sequence"/>
</dbReference>
<dbReference type="EMBL" id="AUWU02000004">
    <property type="protein sequence ID" value="KAH0573875.1"/>
    <property type="molecule type" value="Genomic_DNA"/>
</dbReference>
<dbReference type="VEuPathDB" id="GiardiaDB:SS50377_23810"/>
<gene>
    <name evidence="1" type="ORF">SS50377_13570</name>
    <name evidence="2" type="ORF">SS50377_23810</name>
</gene>
<reference evidence="2" key="2">
    <citation type="submission" date="2020-12" db="EMBL/GenBank/DDBJ databases">
        <title>New Spironucleus salmonicida genome in near-complete chromosomes.</title>
        <authorList>
            <person name="Xu F."/>
            <person name="Kurt Z."/>
            <person name="Jimenez-Gonzalez A."/>
            <person name="Astvaldsson A."/>
            <person name="Andersson J.O."/>
            <person name="Svard S.G."/>
        </authorList>
    </citation>
    <scope>NUCLEOTIDE SEQUENCE</scope>
    <source>
        <strain evidence="2">ATCC 50377</strain>
    </source>
</reference>
<evidence type="ECO:0000313" key="3">
    <source>
        <dbReference type="Proteomes" id="UP000018208"/>
    </source>
</evidence>
<evidence type="ECO:0000313" key="1">
    <source>
        <dbReference type="EMBL" id="EST46489.1"/>
    </source>
</evidence>
<name>V6M039_9EUKA</name>
<dbReference type="AlphaFoldDB" id="V6M039"/>
<proteinExistence type="predicted"/>
<reference evidence="1 2" key="1">
    <citation type="journal article" date="2014" name="PLoS Genet.">
        <title>The Genome of Spironucleus salmonicida Highlights a Fish Pathogen Adapted to Fluctuating Environments.</title>
        <authorList>
            <person name="Xu F."/>
            <person name="Jerlstrom-Hultqvist J."/>
            <person name="Einarsson E."/>
            <person name="Astvaldsson A."/>
            <person name="Svard S.G."/>
            <person name="Andersson J.O."/>
        </authorList>
    </citation>
    <scope>NUCLEOTIDE SEQUENCE</scope>
    <source>
        <strain evidence="2">ATCC 50377</strain>
    </source>
</reference>